<dbReference type="PROSITE" id="PS01054">
    <property type="entry name" value="TRANSALDOLASE_1"/>
    <property type="match status" value="1"/>
</dbReference>
<dbReference type="Proteomes" id="UP000682928">
    <property type="component" value="Chromosome"/>
</dbReference>
<evidence type="ECO:0000256" key="2">
    <source>
        <dbReference type="ARBA" id="ARBA00005763"/>
    </source>
</evidence>
<dbReference type="InterPro" id="IPR004731">
    <property type="entry name" value="Transaldolase_3B/F6P_aldolase"/>
</dbReference>
<dbReference type="InterPro" id="IPR013785">
    <property type="entry name" value="Aldolase_TIM"/>
</dbReference>
<dbReference type="InterPro" id="IPR018225">
    <property type="entry name" value="Transaldolase_AS"/>
</dbReference>
<evidence type="ECO:0000256" key="3">
    <source>
        <dbReference type="ARBA" id="ARBA00022490"/>
    </source>
</evidence>
<dbReference type="NCBIfam" id="TIGR00875">
    <property type="entry name" value="fsa_talC_mipB"/>
    <property type="match status" value="1"/>
</dbReference>
<reference evidence="6" key="1">
    <citation type="submission" date="2021-04" db="EMBL/GenBank/DDBJ databases">
        <title>Difference and commonality of drug resistance evolution in various bacteria. and drug sensitivity profiles.</title>
        <authorList>
            <person name="Maeda T."/>
            <person name="Shibai A."/>
            <person name="Kawada K."/>
            <person name="Kotani H."/>
            <person name="Tarusawa Y."/>
            <person name="Tanabe K."/>
            <person name="Furusawa C."/>
        </authorList>
    </citation>
    <scope>NUCLEOTIDE SEQUENCE</scope>
    <source>
        <strain evidence="6">JCM 8580</strain>
    </source>
</reference>
<evidence type="ECO:0000313" key="6">
    <source>
        <dbReference type="EMBL" id="BCU57568.1"/>
    </source>
</evidence>
<evidence type="ECO:0000256" key="5">
    <source>
        <dbReference type="ARBA" id="ARBA00048809"/>
    </source>
</evidence>
<dbReference type="RefSeq" id="WP_088222124.1">
    <property type="nucleotide sequence ID" value="NZ_AP024590.1"/>
</dbReference>
<dbReference type="AlphaFoldDB" id="A0AA86MAQ8"/>
<comment type="subcellular location">
    <subcellularLocation>
        <location evidence="1">Cytoplasm</location>
    </subcellularLocation>
</comment>
<protein>
    <submittedName>
        <fullName evidence="6">Fructose-6-phosphate aldolase</fullName>
    </submittedName>
</protein>
<dbReference type="GO" id="GO:0005975">
    <property type="term" value="P:carbohydrate metabolic process"/>
    <property type="evidence" value="ECO:0007669"/>
    <property type="project" value="InterPro"/>
</dbReference>
<keyword evidence="4" id="KW-0704">Schiff base</keyword>
<evidence type="ECO:0000256" key="1">
    <source>
        <dbReference type="ARBA" id="ARBA00004496"/>
    </source>
</evidence>
<dbReference type="PANTHER" id="PTHR10683">
    <property type="entry name" value="TRANSALDOLASE"/>
    <property type="match status" value="1"/>
</dbReference>
<dbReference type="Pfam" id="PF00923">
    <property type="entry name" value="TAL_FSA"/>
    <property type="match status" value="1"/>
</dbReference>
<evidence type="ECO:0000313" key="7">
    <source>
        <dbReference type="Proteomes" id="UP000682928"/>
    </source>
</evidence>
<evidence type="ECO:0000256" key="4">
    <source>
        <dbReference type="ARBA" id="ARBA00023270"/>
    </source>
</evidence>
<name>A0AA86MAQ8_9ENTR</name>
<dbReference type="EMBL" id="AP024590">
    <property type="protein sequence ID" value="BCU57568.1"/>
    <property type="molecule type" value="Genomic_DNA"/>
</dbReference>
<dbReference type="Gene3D" id="3.20.20.70">
    <property type="entry name" value="Aldolase class I"/>
    <property type="match status" value="1"/>
</dbReference>
<gene>
    <name evidence="6" type="primary">fsa_2</name>
    <name evidence="6" type="ORF">ENKO_41620</name>
</gene>
<dbReference type="InterPro" id="IPR001585">
    <property type="entry name" value="TAL/FSA"/>
</dbReference>
<dbReference type="PROSITE" id="PS00958">
    <property type="entry name" value="TRANSALDOLASE_2"/>
    <property type="match status" value="1"/>
</dbReference>
<organism evidence="6 7">
    <name type="scientific">Enterobacter kobei</name>
    <dbReference type="NCBI Taxonomy" id="208224"/>
    <lineage>
        <taxon>Bacteria</taxon>
        <taxon>Pseudomonadati</taxon>
        <taxon>Pseudomonadota</taxon>
        <taxon>Gammaproteobacteria</taxon>
        <taxon>Enterobacterales</taxon>
        <taxon>Enterobacteriaceae</taxon>
        <taxon>Enterobacter</taxon>
        <taxon>Enterobacter cloacae complex</taxon>
    </lineage>
</organism>
<accession>A0AA86MAQ8</accession>
<dbReference type="GO" id="GO:0016832">
    <property type="term" value="F:aldehyde-lyase activity"/>
    <property type="evidence" value="ECO:0007669"/>
    <property type="project" value="InterPro"/>
</dbReference>
<comment type="catalytic activity">
    <reaction evidence="5">
        <text>beta-D-fructose 6-phosphate = dihydroxyacetone + D-glyceraldehyde 3-phosphate</text>
        <dbReference type="Rhea" id="RHEA:28002"/>
        <dbReference type="ChEBI" id="CHEBI:16016"/>
        <dbReference type="ChEBI" id="CHEBI:57634"/>
        <dbReference type="ChEBI" id="CHEBI:59776"/>
    </reaction>
</comment>
<dbReference type="CDD" id="cd00956">
    <property type="entry name" value="Transaldolase_FSA"/>
    <property type="match status" value="1"/>
</dbReference>
<sequence>MELYLDTANVAEVERLARIYPLAGVTTNPSIIAAGKQPLQEVLPRLQRAIGPDGTLFAQVMSRTAEGMVADARRLNDIVPGIIVKVPVTAEGLAAIKMLKKADIVTLGTAVYSAAQGLLAALAGAKYVAPYVNRVDAQGGDGIRMVQELQSLLERHAPESRVLAASFKTPRQALDCLLTGCQAITLPLEVAQQMLGTPAVEAAIEKFEQDWQNAFGTLTL</sequence>
<dbReference type="PANTHER" id="PTHR10683:SF40">
    <property type="entry name" value="FRUCTOSE-6-PHOSPHATE ALDOLASE 1-RELATED"/>
    <property type="match status" value="1"/>
</dbReference>
<dbReference type="FunFam" id="3.20.20.70:FF:000018">
    <property type="entry name" value="Probable transaldolase"/>
    <property type="match status" value="1"/>
</dbReference>
<dbReference type="GO" id="GO:0005737">
    <property type="term" value="C:cytoplasm"/>
    <property type="evidence" value="ECO:0007669"/>
    <property type="project" value="UniProtKB-SubCell"/>
</dbReference>
<dbReference type="InterPro" id="IPR033919">
    <property type="entry name" value="TSA/FSA_arc/bac"/>
</dbReference>
<proteinExistence type="inferred from homology"/>
<keyword evidence="3" id="KW-0963">Cytoplasm</keyword>
<dbReference type="NCBIfam" id="NF009296">
    <property type="entry name" value="PRK12653.1"/>
    <property type="match status" value="1"/>
</dbReference>
<comment type="similarity">
    <text evidence="2">Belongs to the transaldolase family. Type 3A subfamily.</text>
</comment>
<dbReference type="GO" id="GO:0042182">
    <property type="term" value="P:ketone catabolic process"/>
    <property type="evidence" value="ECO:0007669"/>
    <property type="project" value="UniProtKB-ARBA"/>
</dbReference>
<dbReference type="SUPFAM" id="SSF51569">
    <property type="entry name" value="Aldolase"/>
    <property type="match status" value="1"/>
</dbReference>